<comment type="caution">
    <text evidence="1">The sequence shown here is derived from an EMBL/GenBank/DDBJ whole genome shotgun (WGS) entry which is preliminary data.</text>
</comment>
<reference evidence="1 2" key="1">
    <citation type="submission" date="2019-12" db="EMBL/GenBank/DDBJ databases">
        <title>Spirosoma sp. HMF4905 genome sequencing and assembly.</title>
        <authorList>
            <person name="Kang H."/>
            <person name="Cha I."/>
            <person name="Kim H."/>
            <person name="Joh K."/>
        </authorList>
    </citation>
    <scope>NUCLEOTIDE SEQUENCE [LARGE SCALE GENOMIC DNA]</scope>
    <source>
        <strain evidence="1 2">HMF4905</strain>
    </source>
</reference>
<sequence length="77" mass="8336">MASSLPNGSIYLQAGSAADLVRQLHLLSQLPPTLSLSTFMVRLAAHLKTAQPGVPLRTDTEAHFITDLMRAGYIKTM</sequence>
<proteinExistence type="predicted"/>
<gene>
    <name evidence="1" type="ORF">GO755_36720</name>
</gene>
<evidence type="ECO:0000313" key="2">
    <source>
        <dbReference type="Proteomes" id="UP000436006"/>
    </source>
</evidence>
<evidence type="ECO:0000313" key="1">
    <source>
        <dbReference type="EMBL" id="MVM35619.1"/>
    </source>
</evidence>
<organism evidence="1 2">
    <name type="scientific">Spirosoma arboris</name>
    <dbReference type="NCBI Taxonomy" id="2682092"/>
    <lineage>
        <taxon>Bacteria</taxon>
        <taxon>Pseudomonadati</taxon>
        <taxon>Bacteroidota</taxon>
        <taxon>Cytophagia</taxon>
        <taxon>Cytophagales</taxon>
        <taxon>Cytophagaceae</taxon>
        <taxon>Spirosoma</taxon>
    </lineage>
</organism>
<name>A0A7K1SP97_9BACT</name>
<dbReference type="AlphaFoldDB" id="A0A7K1SP97"/>
<keyword evidence="2" id="KW-1185">Reference proteome</keyword>
<dbReference type="EMBL" id="WPIN01000025">
    <property type="protein sequence ID" value="MVM35619.1"/>
    <property type="molecule type" value="Genomic_DNA"/>
</dbReference>
<protein>
    <submittedName>
        <fullName evidence="1">Uncharacterized protein</fullName>
    </submittedName>
</protein>
<dbReference type="Proteomes" id="UP000436006">
    <property type="component" value="Unassembled WGS sequence"/>
</dbReference>
<accession>A0A7K1SP97</accession>